<evidence type="ECO:0000259" key="7">
    <source>
        <dbReference type="PROSITE" id="PS51007"/>
    </source>
</evidence>
<organism evidence="8 9">
    <name type="scientific">Xaviernesmea oryzae</name>
    <dbReference type="NCBI Taxonomy" id="464029"/>
    <lineage>
        <taxon>Bacteria</taxon>
        <taxon>Pseudomonadati</taxon>
        <taxon>Pseudomonadota</taxon>
        <taxon>Alphaproteobacteria</taxon>
        <taxon>Hyphomicrobiales</taxon>
        <taxon>Rhizobiaceae</taxon>
        <taxon>Rhizobium/Agrobacterium group</taxon>
        <taxon>Xaviernesmea</taxon>
    </lineage>
</organism>
<dbReference type="PRINTS" id="PR00604">
    <property type="entry name" value="CYTCHRMECIAB"/>
</dbReference>
<evidence type="ECO:0000313" key="9">
    <source>
        <dbReference type="Proteomes" id="UP000192903"/>
    </source>
</evidence>
<dbReference type="InterPro" id="IPR009056">
    <property type="entry name" value="Cyt_c-like_dom"/>
</dbReference>
<dbReference type="Gene3D" id="1.10.760.10">
    <property type="entry name" value="Cytochrome c-like domain"/>
    <property type="match status" value="1"/>
</dbReference>
<dbReference type="GO" id="GO:0046872">
    <property type="term" value="F:metal ion binding"/>
    <property type="evidence" value="ECO:0007669"/>
    <property type="project" value="UniProtKB-KW"/>
</dbReference>
<proteinExistence type="predicted"/>
<dbReference type="RefSeq" id="WP_085423683.1">
    <property type="nucleotide sequence ID" value="NZ_FXAF01000008.1"/>
</dbReference>
<dbReference type="SUPFAM" id="SSF46626">
    <property type="entry name" value="Cytochrome c"/>
    <property type="match status" value="1"/>
</dbReference>
<gene>
    <name evidence="8" type="ORF">SAMN02982989_0767</name>
</gene>
<dbReference type="GO" id="GO:0009055">
    <property type="term" value="F:electron transfer activity"/>
    <property type="evidence" value="ECO:0007669"/>
    <property type="project" value="InterPro"/>
</dbReference>
<dbReference type="InterPro" id="IPR036909">
    <property type="entry name" value="Cyt_c-like_dom_sf"/>
</dbReference>
<dbReference type="OrthoDB" id="9805828at2"/>
<dbReference type="GO" id="GO:0020037">
    <property type="term" value="F:heme binding"/>
    <property type="evidence" value="ECO:0007669"/>
    <property type="project" value="InterPro"/>
</dbReference>
<dbReference type="InterPro" id="IPR002327">
    <property type="entry name" value="Cyt_c_1A/1B"/>
</dbReference>
<evidence type="ECO:0000313" key="8">
    <source>
        <dbReference type="EMBL" id="SMF58368.1"/>
    </source>
</evidence>
<sequence length="143" mass="15044">MISISICKIFGLSHNQDKGQGRALLASLLPLSGLLCPFPAAAQEIDGARLFQQRCASCHSIEAGQNKAGPHLSGVIGRPAGSVEGATYSEAMRSSGLTWDSQSLDTFLTAPGRMVRGTRMTVALPNATQRAAIIQYLEGQSAD</sequence>
<keyword evidence="4" id="KW-0249">Electron transport</keyword>
<evidence type="ECO:0000256" key="5">
    <source>
        <dbReference type="ARBA" id="ARBA00023004"/>
    </source>
</evidence>
<evidence type="ECO:0000256" key="4">
    <source>
        <dbReference type="ARBA" id="ARBA00022982"/>
    </source>
</evidence>
<protein>
    <submittedName>
        <fullName evidence="8">Cytochrome c</fullName>
    </submittedName>
</protein>
<evidence type="ECO:0000256" key="6">
    <source>
        <dbReference type="PROSITE-ProRule" id="PRU00433"/>
    </source>
</evidence>
<keyword evidence="9" id="KW-1185">Reference proteome</keyword>
<keyword evidence="3 6" id="KW-0479">Metal-binding</keyword>
<dbReference type="EMBL" id="FXAF01000008">
    <property type="protein sequence ID" value="SMF58368.1"/>
    <property type="molecule type" value="Genomic_DNA"/>
</dbReference>
<name>A0A1X7FT62_9HYPH</name>
<evidence type="ECO:0000256" key="3">
    <source>
        <dbReference type="ARBA" id="ARBA00022723"/>
    </source>
</evidence>
<dbReference type="AlphaFoldDB" id="A0A1X7FT62"/>
<evidence type="ECO:0000256" key="1">
    <source>
        <dbReference type="ARBA" id="ARBA00022448"/>
    </source>
</evidence>
<dbReference type="PANTHER" id="PTHR11961">
    <property type="entry name" value="CYTOCHROME C"/>
    <property type="match status" value="1"/>
</dbReference>
<evidence type="ECO:0000256" key="2">
    <source>
        <dbReference type="ARBA" id="ARBA00022617"/>
    </source>
</evidence>
<dbReference type="PROSITE" id="PS51007">
    <property type="entry name" value="CYTC"/>
    <property type="match status" value="1"/>
</dbReference>
<keyword evidence="2 6" id="KW-0349">Heme</keyword>
<feature type="domain" description="Cytochrome c" evidence="7">
    <location>
        <begin position="42"/>
        <end position="141"/>
    </location>
</feature>
<reference evidence="9" key="1">
    <citation type="submission" date="2017-04" db="EMBL/GenBank/DDBJ databases">
        <authorList>
            <person name="Varghese N."/>
            <person name="Submissions S."/>
        </authorList>
    </citation>
    <scope>NUCLEOTIDE SEQUENCE [LARGE SCALE GENOMIC DNA]</scope>
    <source>
        <strain evidence="9">B4P</strain>
    </source>
</reference>
<keyword evidence="1" id="KW-0813">Transport</keyword>
<accession>A0A1X7FT62</accession>
<keyword evidence="5 6" id="KW-0408">Iron</keyword>
<dbReference type="STRING" id="464029.SAMN02982989_0767"/>
<dbReference type="Proteomes" id="UP000192903">
    <property type="component" value="Unassembled WGS sequence"/>
</dbReference>
<dbReference type="Pfam" id="PF00034">
    <property type="entry name" value="Cytochrom_C"/>
    <property type="match status" value="1"/>
</dbReference>